<dbReference type="Ensembl" id="ENSBJAT00000007290.1">
    <property type="protein sequence ID" value="ENSBJAP00000007085.1"/>
    <property type="gene ID" value="ENSBJAG00000005026.1"/>
</dbReference>
<keyword evidence="4" id="KW-1185">Reference proteome</keyword>
<proteinExistence type="predicted"/>
<organism evidence="3 4">
    <name type="scientific">Buteo japonicus</name>
    <dbReference type="NCBI Taxonomy" id="224669"/>
    <lineage>
        <taxon>Eukaryota</taxon>
        <taxon>Metazoa</taxon>
        <taxon>Chordata</taxon>
        <taxon>Craniata</taxon>
        <taxon>Vertebrata</taxon>
        <taxon>Euteleostomi</taxon>
        <taxon>Archelosauria</taxon>
        <taxon>Archosauria</taxon>
        <taxon>Dinosauria</taxon>
        <taxon>Saurischia</taxon>
        <taxon>Theropoda</taxon>
        <taxon>Coelurosauria</taxon>
        <taxon>Aves</taxon>
        <taxon>Neognathae</taxon>
        <taxon>Neoaves</taxon>
        <taxon>Telluraves</taxon>
        <taxon>Accipitrimorphae</taxon>
        <taxon>Accipitriformes</taxon>
        <taxon>Accipitridae</taxon>
        <taxon>Accipitrinae</taxon>
        <taxon>Buteo</taxon>
    </lineage>
</organism>
<dbReference type="Gene3D" id="3.40.50.150">
    <property type="entry name" value="Vaccinia Virus protein VP39"/>
    <property type="match status" value="1"/>
</dbReference>
<sequence>MQLASILFLHVCLALLAMPIYLLSFLGIWEPFCKKIFFPFFLEKFSELFHNLPDFMRPSGELKLLEIGTRCSANFQFYPPGCRVMCTDTNPNFQQALSRSVNKNQLTCTRCSSSSVNAIICAFVLCSVCSMNGTMKEVLRVLRPGGAFCFSEHMAADHSSWKYFWQQICCPTWKLIFDGCCLMREIQKNLEQANFSELNLQHINIELPWMPVRPHIISYAVK</sequence>
<reference evidence="3" key="1">
    <citation type="submission" date="2025-08" db="UniProtKB">
        <authorList>
            <consortium name="Ensembl"/>
        </authorList>
    </citation>
    <scope>IDENTIFICATION</scope>
</reference>
<evidence type="ECO:0000259" key="2">
    <source>
        <dbReference type="Pfam" id="PF08241"/>
    </source>
</evidence>
<evidence type="ECO:0000313" key="3">
    <source>
        <dbReference type="Ensembl" id="ENSBJAP00000007085.1"/>
    </source>
</evidence>
<feature type="domain" description="Methyltransferase type 11" evidence="2">
    <location>
        <begin position="79"/>
        <end position="150"/>
    </location>
</feature>
<reference evidence="3" key="2">
    <citation type="submission" date="2025-09" db="UniProtKB">
        <authorList>
            <consortium name="Ensembl"/>
        </authorList>
    </citation>
    <scope>IDENTIFICATION</scope>
</reference>
<dbReference type="InterPro" id="IPR029063">
    <property type="entry name" value="SAM-dependent_MTases_sf"/>
</dbReference>
<dbReference type="PANTHER" id="PTHR45036">
    <property type="entry name" value="METHYLTRANSFERASE LIKE 7B"/>
    <property type="match status" value="1"/>
</dbReference>
<evidence type="ECO:0000256" key="1">
    <source>
        <dbReference type="SAM" id="Phobius"/>
    </source>
</evidence>
<keyword evidence="1" id="KW-1133">Transmembrane helix</keyword>
<dbReference type="AlphaFoldDB" id="A0A8C0HH06"/>
<feature type="transmembrane region" description="Helical" evidence="1">
    <location>
        <begin position="6"/>
        <end position="29"/>
    </location>
</feature>
<dbReference type="InterPro" id="IPR013216">
    <property type="entry name" value="Methyltransf_11"/>
</dbReference>
<evidence type="ECO:0000313" key="4">
    <source>
        <dbReference type="Proteomes" id="UP000694555"/>
    </source>
</evidence>
<keyword evidence="1" id="KW-0472">Membrane</keyword>
<dbReference type="Proteomes" id="UP000694555">
    <property type="component" value="Unplaced"/>
</dbReference>
<dbReference type="SUPFAM" id="SSF53335">
    <property type="entry name" value="S-adenosyl-L-methionine-dependent methyltransferases"/>
    <property type="match status" value="1"/>
</dbReference>
<protein>
    <recommendedName>
        <fullName evidence="2">Methyltransferase type 11 domain-containing protein</fullName>
    </recommendedName>
</protein>
<keyword evidence="1" id="KW-0812">Transmembrane</keyword>
<name>A0A8C0HH06_9AVES</name>
<dbReference type="Pfam" id="PF08241">
    <property type="entry name" value="Methyltransf_11"/>
    <property type="match status" value="1"/>
</dbReference>
<dbReference type="GO" id="GO:0008757">
    <property type="term" value="F:S-adenosylmethionine-dependent methyltransferase activity"/>
    <property type="evidence" value="ECO:0007669"/>
    <property type="project" value="InterPro"/>
</dbReference>
<accession>A0A8C0HH06</accession>
<dbReference type="PANTHER" id="PTHR45036:SF1">
    <property type="entry name" value="METHYLTRANSFERASE LIKE 7A"/>
    <property type="match status" value="1"/>
</dbReference>
<dbReference type="InterPro" id="IPR052356">
    <property type="entry name" value="Thiol_S-MT"/>
</dbReference>